<evidence type="ECO:0000313" key="2">
    <source>
        <dbReference type="Proteomes" id="UP001269400"/>
    </source>
</evidence>
<reference evidence="1" key="2">
    <citation type="submission" date="2022-12" db="EMBL/GenBank/DDBJ databases">
        <authorList>
            <person name="Dechsakulwatana C."/>
            <person name="Rungsihiranrut A."/>
            <person name="Muangchinda C."/>
            <person name="Ningthoujam R."/>
            <person name="Klankeo P."/>
            <person name="Pinyakong O."/>
        </authorList>
    </citation>
    <scope>NUCLEOTIDE SEQUENCE</scope>
    <source>
        <strain evidence="1">TL01-2</strain>
    </source>
</reference>
<reference evidence="1" key="1">
    <citation type="journal article" date="2022" name="J Environ Chem Eng">
        <title>Biodegradation of petroleum oil using a constructed nonpathogenic and heavy metal-tolerant bacterial consortium isolated from marine sponges.</title>
        <authorList>
            <person name="Dechsakulwatana C."/>
            <person name="Rungsihiranrut A."/>
            <person name="Muangchinda C."/>
            <person name="Ningthoujam R."/>
            <person name="Klankeo P."/>
            <person name="Pinyakong O."/>
        </authorList>
    </citation>
    <scope>NUCLEOTIDE SEQUENCE</scope>
    <source>
        <strain evidence="1">TL01-2</strain>
    </source>
</reference>
<accession>A0AAX6N804</accession>
<organism evidence="1 2">
    <name type="scientific">Priestia aryabhattai</name>
    <name type="common">Bacillus aryabhattai</name>
    <dbReference type="NCBI Taxonomy" id="412384"/>
    <lineage>
        <taxon>Bacteria</taxon>
        <taxon>Bacillati</taxon>
        <taxon>Bacillota</taxon>
        <taxon>Bacilli</taxon>
        <taxon>Bacillales</taxon>
        <taxon>Bacillaceae</taxon>
        <taxon>Priestia</taxon>
    </lineage>
</organism>
<name>A0AAX6N804_PRIAR</name>
<sequence>MIEDLFGGTLPFLPSKETMAAKKKLSLLRKQKWFRAAYGTEIIYNNRVKEFIASFDVEYLLNDTNEIRLFRQRLDELLKEERLS</sequence>
<dbReference type="AlphaFoldDB" id="A0AAX6N804"/>
<dbReference type="RefSeq" id="WP_098626278.1">
    <property type="nucleotide sequence ID" value="NZ_JAPTGD010000001.1"/>
</dbReference>
<proteinExistence type="predicted"/>
<evidence type="ECO:0000313" key="1">
    <source>
        <dbReference type="EMBL" id="MDU9692012.1"/>
    </source>
</evidence>
<comment type="caution">
    <text evidence="1">The sequence shown here is derived from an EMBL/GenBank/DDBJ whole genome shotgun (WGS) entry which is preliminary data.</text>
</comment>
<protein>
    <submittedName>
        <fullName evidence="1">Uncharacterized protein</fullName>
    </submittedName>
</protein>
<dbReference type="EMBL" id="JAPTGD010000001">
    <property type="protein sequence ID" value="MDU9692012.1"/>
    <property type="molecule type" value="Genomic_DNA"/>
</dbReference>
<dbReference type="Proteomes" id="UP001269400">
    <property type="component" value="Unassembled WGS sequence"/>
</dbReference>
<gene>
    <name evidence="1" type="ORF">O0Q50_12620</name>
</gene>